<evidence type="ECO:0000256" key="8">
    <source>
        <dbReference type="SAM" id="MobiDB-lite"/>
    </source>
</evidence>
<dbReference type="UniPathway" id="UPA00204"/>
<keyword evidence="7" id="KW-0865">Zymogen</keyword>
<protein>
    <recommendedName>
        <fullName evidence="7">Glutathione hydrolase proenzyme</fullName>
        <ecNumber evidence="7">2.3.2.2</ecNumber>
        <ecNumber evidence="7">3.4.19.13</ecNumber>
    </recommendedName>
    <component>
        <recommendedName>
            <fullName evidence="7">Glutathione hydrolase large chain</fullName>
        </recommendedName>
    </component>
    <component>
        <recommendedName>
            <fullName evidence="7">Glutathione hydrolase small chain</fullName>
        </recommendedName>
    </component>
</protein>
<dbReference type="Gene3D" id="3.60.20.40">
    <property type="match status" value="1"/>
</dbReference>
<dbReference type="Proteomes" id="UP000282106">
    <property type="component" value="Unassembled WGS sequence"/>
</dbReference>
<name>A0A3N0VHE7_9GAMM</name>
<evidence type="ECO:0000256" key="2">
    <source>
        <dbReference type="ARBA" id="ARBA00001089"/>
    </source>
</evidence>
<keyword evidence="7 9" id="KW-0808">Transferase</keyword>
<dbReference type="AlphaFoldDB" id="A0A3N0VHE7"/>
<evidence type="ECO:0000313" key="9">
    <source>
        <dbReference type="EMBL" id="ROH92124.1"/>
    </source>
</evidence>
<feature type="region of interest" description="Disordered" evidence="8">
    <location>
        <begin position="28"/>
        <end position="49"/>
    </location>
</feature>
<feature type="binding site" evidence="6">
    <location>
        <begin position="430"/>
        <end position="432"/>
    </location>
    <ligand>
        <name>L-glutamate</name>
        <dbReference type="ChEBI" id="CHEBI:29985"/>
    </ligand>
</feature>
<comment type="PTM">
    <text evidence="7">Cleaved by autocatalysis into a large and a small subunit.</text>
</comment>
<dbReference type="Pfam" id="PF01019">
    <property type="entry name" value="G_glu_transpept"/>
    <property type="match status" value="1"/>
</dbReference>
<dbReference type="GO" id="GO:0006751">
    <property type="term" value="P:glutathione catabolic process"/>
    <property type="evidence" value="ECO:0007669"/>
    <property type="project" value="UniProtKB-UniRule"/>
</dbReference>
<keyword evidence="7" id="KW-0317">Glutathione biosynthesis</keyword>
<dbReference type="PANTHER" id="PTHR43199">
    <property type="entry name" value="GLUTATHIONE HYDROLASE"/>
    <property type="match status" value="1"/>
</dbReference>
<keyword evidence="7" id="KW-0378">Hydrolase</keyword>
<dbReference type="Gene3D" id="1.10.246.130">
    <property type="match status" value="1"/>
</dbReference>
<dbReference type="InterPro" id="IPR051792">
    <property type="entry name" value="GGT_bact"/>
</dbReference>
<comment type="similarity">
    <text evidence="7">Belongs to the gamma-glutamyltransferase family.</text>
</comment>
<feature type="active site" description="Nucleophile" evidence="5">
    <location>
        <position position="412"/>
    </location>
</feature>
<dbReference type="SUPFAM" id="SSF56235">
    <property type="entry name" value="N-terminal nucleophile aminohydrolases (Ntn hydrolases)"/>
    <property type="match status" value="1"/>
</dbReference>
<keyword evidence="10" id="KW-1185">Reference proteome</keyword>
<feature type="binding site" evidence="6">
    <location>
        <position position="504"/>
    </location>
    <ligand>
        <name>L-glutamate</name>
        <dbReference type="ChEBI" id="CHEBI:29985"/>
    </ligand>
</feature>
<dbReference type="EMBL" id="RJVO01000002">
    <property type="protein sequence ID" value="ROH92124.1"/>
    <property type="molecule type" value="Genomic_DNA"/>
</dbReference>
<dbReference type="PANTHER" id="PTHR43199:SF6">
    <property type="entry name" value="GLUTATHIONE HYDROLASE PROENZYME"/>
    <property type="match status" value="1"/>
</dbReference>
<comment type="catalytic activity">
    <reaction evidence="2 7">
        <text>glutathione + H2O = L-cysteinylglycine + L-glutamate</text>
        <dbReference type="Rhea" id="RHEA:28807"/>
        <dbReference type="ChEBI" id="CHEBI:15377"/>
        <dbReference type="ChEBI" id="CHEBI:29985"/>
        <dbReference type="ChEBI" id="CHEBI:57925"/>
        <dbReference type="ChEBI" id="CHEBI:61694"/>
        <dbReference type="EC" id="3.4.19.13"/>
    </reaction>
</comment>
<dbReference type="GO" id="GO:0006750">
    <property type="term" value="P:glutathione biosynthetic process"/>
    <property type="evidence" value="ECO:0007669"/>
    <property type="project" value="UniProtKB-KW"/>
</dbReference>
<dbReference type="InterPro" id="IPR000101">
    <property type="entry name" value="GGT_peptidase"/>
</dbReference>
<dbReference type="NCBIfam" id="TIGR00066">
    <property type="entry name" value="g_glut_trans"/>
    <property type="match status" value="1"/>
</dbReference>
<evidence type="ECO:0000256" key="1">
    <source>
        <dbReference type="ARBA" id="ARBA00001049"/>
    </source>
</evidence>
<comment type="subunit">
    <text evidence="7">This enzyme consists of two polypeptide chains, which are synthesized in precursor form from a single polypeptide.</text>
</comment>
<gene>
    <name evidence="9" type="primary">ggt</name>
    <name evidence="9" type="ORF">ED208_07075</name>
</gene>
<dbReference type="InParanoid" id="A0A3N0VHE7"/>
<comment type="pathway">
    <text evidence="7">Sulfur metabolism; glutathione metabolism.</text>
</comment>
<comment type="catalytic activity">
    <reaction evidence="4 7">
        <text>an N-terminal (5-L-glutamyl)-[peptide] + an alpha-amino acid = 5-L-glutamyl amino acid + an N-terminal L-alpha-aminoacyl-[peptide]</text>
        <dbReference type="Rhea" id="RHEA:23904"/>
        <dbReference type="Rhea" id="RHEA-COMP:9780"/>
        <dbReference type="Rhea" id="RHEA-COMP:9795"/>
        <dbReference type="ChEBI" id="CHEBI:77644"/>
        <dbReference type="ChEBI" id="CHEBI:78597"/>
        <dbReference type="ChEBI" id="CHEBI:78599"/>
        <dbReference type="ChEBI" id="CHEBI:78608"/>
        <dbReference type="EC" id="2.3.2.2"/>
    </reaction>
</comment>
<dbReference type="InterPro" id="IPR043137">
    <property type="entry name" value="GGT_ssub_C"/>
</dbReference>
<keyword evidence="3 7" id="KW-0012">Acyltransferase</keyword>
<dbReference type="GO" id="GO:0036374">
    <property type="term" value="F:glutathione hydrolase activity"/>
    <property type="evidence" value="ECO:0007669"/>
    <property type="project" value="UniProtKB-UniRule"/>
</dbReference>
<proteinExistence type="inferred from homology"/>
<evidence type="ECO:0000256" key="3">
    <source>
        <dbReference type="ARBA" id="ARBA00023315"/>
    </source>
</evidence>
<sequence>MRQPRQRQAWPTGVLVASWSRIRKLGVPTVTTGNKPRPQGLPPGRSAAGTAGGGRAPLACLLLWLAVAQAGPAAAAGGACASAHPQATQTCIAVLAEGGNAFDAAVATSAMLAVAEPFGSGIGGGGFFLLRTQDREVFLDGRERAPLAASAGMYRDDQGKAIARKSLTGMLAVAVLHQPALLAHTAEHYGTRPLAQLLAPAVRAAREGVVVDWRLAREIAGNYPRMDAAMRVVFAPQGQPLAAGERLVQADLADSLERFGRNGLDEFRRGETARKLLAGVRAGGGIWAPADLERMQVSERAPLVGQFRDYRVVTAPPPSAGGAAILESLGLLEARGFLSLDGVESKHLVIEALRRAYRDRNQYFGDPDFVSVPLARLLSTSYLRRLAAGIGAQATPSRELPAADAGSEGGQTTHFSVLDGAGNRVAGTQSLNLFFGAAAMAPGTGIVLNDEMDDFSAAPDAANAYGLAGSAANAIAPGKRPLSSMAPTFVDGPRGTLVIGTPGGSRIPSMVLLGILRFSEGASAGEIVATRRFHHQWLPDTVFFEPQALSADEQAGLSARGHALKALDEPYGNLQVIVSDPRAGRLEAAADPRWVGTAATVP</sequence>
<evidence type="ECO:0000313" key="10">
    <source>
        <dbReference type="Proteomes" id="UP000282106"/>
    </source>
</evidence>
<comment type="caution">
    <text evidence="9">The sequence shown here is derived from an EMBL/GenBank/DDBJ whole genome shotgun (WGS) entry which is preliminary data.</text>
</comment>
<dbReference type="GO" id="GO:0103068">
    <property type="term" value="F:leukotriene C4 gamma-glutamyl transferase activity"/>
    <property type="evidence" value="ECO:0007669"/>
    <property type="project" value="UniProtKB-EC"/>
</dbReference>
<dbReference type="PRINTS" id="PR01210">
    <property type="entry name" value="GGTRANSPTASE"/>
</dbReference>
<reference evidence="9 10" key="1">
    <citation type="submission" date="2018-10" db="EMBL/GenBank/DDBJ databases">
        <authorList>
            <person name="Chen W.-M."/>
        </authorList>
    </citation>
    <scope>NUCLEOTIDE SEQUENCE [LARGE SCALE GENOMIC DNA]</scope>
    <source>
        <strain evidence="9 10">THS-13</strain>
    </source>
</reference>
<comment type="catalytic activity">
    <reaction evidence="1 7">
        <text>an S-substituted glutathione + H2O = an S-substituted L-cysteinylglycine + L-glutamate</text>
        <dbReference type="Rhea" id="RHEA:59468"/>
        <dbReference type="ChEBI" id="CHEBI:15377"/>
        <dbReference type="ChEBI" id="CHEBI:29985"/>
        <dbReference type="ChEBI" id="CHEBI:90779"/>
        <dbReference type="ChEBI" id="CHEBI:143103"/>
        <dbReference type="EC" id="3.4.19.13"/>
    </reaction>
</comment>
<evidence type="ECO:0000256" key="7">
    <source>
        <dbReference type="RuleBase" id="RU368036"/>
    </source>
</evidence>
<accession>A0A3N0VHE7</accession>
<organism evidence="9 10">
    <name type="scientific">Stagnimonas aquatica</name>
    <dbReference type="NCBI Taxonomy" id="2689987"/>
    <lineage>
        <taxon>Bacteria</taxon>
        <taxon>Pseudomonadati</taxon>
        <taxon>Pseudomonadota</taxon>
        <taxon>Gammaproteobacteria</taxon>
        <taxon>Nevskiales</taxon>
        <taxon>Nevskiaceae</taxon>
        <taxon>Stagnimonas</taxon>
    </lineage>
</organism>
<dbReference type="FunCoup" id="A0A3N0VHE7">
    <property type="interactions" value="264"/>
</dbReference>
<evidence type="ECO:0000256" key="4">
    <source>
        <dbReference type="ARBA" id="ARBA00047417"/>
    </source>
</evidence>
<dbReference type="EC" id="3.4.19.13" evidence="7"/>
<feature type="binding site" evidence="6">
    <location>
        <begin position="483"/>
        <end position="484"/>
    </location>
    <ligand>
        <name>L-glutamate</name>
        <dbReference type="ChEBI" id="CHEBI:29985"/>
    </ligand>
</feature>
<feature type="binding site" evidence="6">
    <location>
        <position position="142"/>
    </location>
    <ligand>
        <name>L-glutamate</name>
        <dbReference type="ChEBI" id="CHEBI:29985"/>
    </ligand>
</feature>
<dbReference type="EC" id="2.3.2.2" evidence="7"/>
<dbReference type="InterPro" id="IPR029055">
    <property type="entry name" value="Ntn_hydrolases_N"/>
</dbReference>
<dbReference type="InterPro" id="IPR043138">
    <property type="entry name" value="GGT_lsub"/>
</dbReference>
<feature type="binding site" evidence="6">
    <location>
        <position position="454"/>
    </location>
    <ligand>
        <name>L-glutamate</name>
        <dbReference type="ChEBI" id="CHEBI:29985"/>
    </ligand>
</feature>
<evidence type="ECO:0000256" key="6">
    <source>
        <dbReference type="PIRSR" id="PIRSR600101-2"/>
    </source>
</evidence>
<evidence type="ECO:0000256" key="5">
    <source>
        <dbReference type="PIRSR" id="PIRSR600101-1"/>
    </source>
</evidence>